<accession>A0A6C0X234</accession>
<keyword evidence="2" id="KW-0946">Virion</keyword>
<comment type="subcellular location">
    <subcellularLocation>
        <location evidence="1">Virion</location>
    </subcellularLocation>
</comment>
<proteinExistence type="predicted"/>
<evidence type="ECO:0000256" key="2">
    <source>
        <dbReference type="ARBA" id="ARBA00022844"/>
    </source>
</evidence>
<dbReference type="SUPFAM" id="SSF88633">
    <property type="entry name" value="Positive stranded ssRNA viruses"/>
    <property type="match status" value="1"/>
</dbReference>
<dbReference type="InterPro" id="IPR029053">
    <property type="entry name" value="Viral_coat"/>
</dbReference>
<sequence length="295" mass="33223">MSTPQSGLVPPVYPTIPQIPPPQTVTGLLSEDGTPSMFDRQMSGQPPNEDFWKAREEFITVFSFAESITETETLLVLDVLSGVDPVNNSNYYGEIQPPTALRPYTQFVPTCELSYPRYLLSKSYEFFEGPIKFKFWAVKPIGPKGKIRIIYLPAYEHGAVPLINANSPNVTAASDQRHLRNNMWEWDLEKQDSIEIEIFGNNPIGKIFNSKNGVGLDEYNTNNEIDTITGANEITNQGVPLFSRTYGTLLLQVQNRYIPGSIFANNCDVFVFKSMASSQFSLLRGPRTPYYNRVI</sequence>
<evidence type="ECO:0000256" key="1">
    <source>
        <dbReference type="ARBA" id="ARBA00004328"/>
    </source>
</evidence>
<organism evidence="3">
    <name type="scientific">Apple picorna-like virus 1</name>
    <dbReference type="NCBI Taxonomy" id="2709736"/>
    <lineage>
        <taxon>Viruses</taxon>
        <taxon>Riboviria</taxon>
        <taxon>Orthornavirae</taxon>
        <taxon>Pisuviricota</taxon>
        <taxon>Pisoniviricetes</taxon>
        <taxon>Picornavirales</taxon>
    </lineage>
</organism>
<dbReference type="EMBL" id="MN386967">
    <property type="protein sequence ID" value="QIC52836.1"/>
    <property type="molecule type" value="Genomic_RNA"/>
</dbReference>
<name>A0A6C0X234_9VIRU</name>
<reference evidence="3" key="1">
    <citation type="submission" date="2019-08" db="EMBL/GenBank/DDBJ databases">
        <authorList>
            <person name="Wright A.A."/>
            <person name="Harper S."/>
        </authorList>
    </citation>
    <scope>NUCLEOTIDE SEQUENCE</scope>
    <source>
        <strain evidence="3">WA1</strain>
    </source>
</reference>
<dbReference type="Gene3D" id="2.60.120.20">
    <property type="match status" value="1"/>
</dbReference>
<evidence type="ECO:0000313" key="3">
    <source>
        <dbReference type="EMBL" id="QIC52836.1"/>
    </source>
</evidence>
<protein>
    <submittedName>
        <fullName evidence="3">Capsid protein</fullName>
    </submittedName>
</protein>
<dbReference type="GO" id="GO:0044423">
    <property type="term" value="C:virion component"/>
    <property type="evidence" value="ECO:0007669"/>
    <property type="project" value="UniProtKB-KW"/>
</dbReference>